<comment type="caution">
    <text evidence="3">The sequence shown here is derived from an EMBL/GenBank/DDBJ whole genome shotgun (WGS) entry which is preliminary data.</text>
</comment>
<evidence type="ECO:0000259" key="1">
    <source>
        <dbReference type="Pfam" id="PF00501"/>
    </source>
</evidence>
<dbReference type="Gene3D" id="3.40.50.12780">
    <property type="entry name" value="N-terminal domain of ligase-like"/>
    <property type="match status" value="1"/>
</dbReference>
<dbReference type="PANTHER" id="PTHR43767:SF7">
    <property type="entry name" value="MEDIUM_LONG-CHAIN-FATTY-ACID--COA LIGASE FADD8"/>
    <property type="match status" value="1"/>
</dbReference>
<evidence type="ECO:0000259" key="2">
    <source>
        <dbReference type="Pfam" id="PF13193"/>
    </source>
</evidence>
<evidence type="ECO:0000313" key="3">
    <source>
        <dbReference type="EMBL" id="MBS2546697.1"/>
    </source>
</evidence>
<dbReference type="Pfam" id="PF00501">
    <property type="entry name" value="AMP-binding"/>
    <property type="match status" value="1"/>
</dbReference>
<gene>
    <name evidence="3" type="ORF">KGQ19_07435</name>
</gene>
<dbReference type="PANTHER" id="PTHR43767">
    <property type="entry name" value="LONG-CHAIN-FATTY-ACID--COA LIGASE"/>
    <property type="match status" value="1"/>
</dbReference>
<feature type="domain" description="AMP-dependent synthetase/ligase" evidence="1">
    <location>
        <begin position="10"/>
        <end position="362"/>
    </location>
</feature>
<dbReference type="Gene3D" id="3.30.300.30">
    <property type="match status" value="1"/>
</dbReference>
<dbReference type="InterPro" id="IPR025110">
    <property type="entry name" value="AMP-bd_C"/>
</dbReference>
<accession>A0ABS5KKY5</accession>
<dbReference type="RefSeq" id="WP_212008341.1">
    <property type="nucleotide sequence ID" value="NZ_JAAFYZ010000016.1"/>
</dbReference>
<dbReference type="Pfam" id="PF13193">
    <property type="entry name" value="AMP-binding_C"/>
    <property type="match status" value="1"/>
</dbReference>
<proteinExistence type="predicted"/>
<keyword evidence="4" id="KW-1185">Reference proteome</keyword>
<name>A0ABS5KKY5_9ACTN</name>
<protein>
    <submittedName>
        <fullName evidence="3">AMP-binding protein</fullName>
    </submittedName>
</protein>
<dbReference type="PROSITE" id="PS00455">
    <property type="entry name" value="AMP_BINDING"/>
    <property type="match status" value="1"/>
</dbReference>
<dbReference type="Proteomes" id="UP000730482">
    <property type="component" value="Unassembled WGS sequence"/>
</dbReference>
<dbReference type="SUPFAM" id="SSF56801">
    <property type="entry name" value="Acetyl-CoA synthetase-like"/>
    <property type="match status" value="1"/>
</dbReference>
<dbReference type="InterPro" id="IPR000873">
    <property type="entry name" value="AMP-dep_synth/lig_dom"/>
</dbReference>
<dbReference type="InterPro" id="IPR020845">
    <property type="entry name" value="AMP-binding_CS"/>
</dbReference>
<reference evidence="3 4" key="1">
    <citation type="submission" date="2020-02" db="EMBL/GenBank/DDBJ databases">
        <title>Acidophilic actinobacteria isolated from forest soil.</title>
        <authorList>
            <person name="Golinska P."/>
        </authorList>
    </citation>
    <scope>NUCLEOTIDE SEQUENCE [LARGE SCALE GENOMIC DNA]</scope>
    <source>
        <strain evidence="3 4">NL8</strain>
    </source>
</reference>
<dbReference type="InterPro" id="IPR042099">
    <property type="entry name" value="ANL_N_sf"/>
</dbReference>
<evidence type="ECO:0000313" key="4">
    <source>
        <dbReference type="Proteomes" id="UP000730482"/>
    </source>
</evidence>
<organism evidence="3 4">
    <name type="scientific">Catenulispora pinistramenti</name>
    <dbReference type="NCBI Taxonomy" id="2705254"/>
    <lineage>
        <taxon>Bacteria</taxon>
        <taxon>Bacillati</taxon>
        <taxon>Actinomycetota</taxon>
        <taxon>Actinomycetes</taxon>
        <taxon>Catenulisporales</taxon>
        <taxon>Catenulisporaceae</taxon>
        <taxon>Catenulispora</taxon>
    </lineage>
</organism>
<feature type="domain" description="AMP-binding enzyme C-terminal" evidence="2">
    <location>
        <begin position="408"/>
        <end position="483"/>
    </location>
</feature>
<sequence length="501" mass="53753">MSLPSLFDRGVTVAGRRVFLVEGDRKWTYLEADELIRGMASALVERGVTKATPVAVLSPNSAFGFMAVLAVLRAGGTWVPLNVRAEPQSSATYLSRTGTHLCVVHEDLADVAAEIQGHCAAESLPLGELVNAGHGASVGLPVVQPDDLAVLMPTGGTTGEPKAARLTHRVFDIFVANFLSGMPVADATATHLIAAPMTHAAGFLAFALMSKGATNIVHGQVDPVRILADIAAHKVTHLFLPPTVIYMLLAEPTLGVHDYSSLENFVYAAAPMSVAKLRDALTVFGPVMTQVYGQAEAPMTITYLSPSDHVAALRDAPGLLASCGRGTPFVELSVLDRAGTPVPPGTTGEICVRGDLVMECYHGDEPSDRSAWHHTGDVGHLDVNGYLFITDRLRDMIISGGFNIYPTEIEQVLWSHPAVQDCAVVGVPDPKWGEAVTAIVQLRNGHTVDDVELMQLVRARLGGMKTPKAIHFWRDLPRSPVGKVLRRKVRDTFWEGHDRAV</sequence>
<dbReference type="InterPro" id="IPR050237">
    <property type="entry name" value="ATP-dep_AMP-bd_enzyme"/>
</dbReference>
<dbReference type="EMBL" id="JAAFYZ010000016">
    <property type="protein sequence ID" value="MBS2546697.1"/>
    <property type="molecule type" value="Genomic_DNA"/>
</dbReference>
<dbReference type="InterPro" id="IPR045851">
    <property type="entry name" value="AMP-bd_C_sf"/>
</dbReference>